<dbReference type="Proteomes" id="UP001175227">
    <property type="component" value="Unassembled WGS sequence"/>
</dbReference>
<dbReference type="EMBL" id="JAUEPR010000052">
    <property type="protein sequence ID" value="KAK0471295.1"/>
    <property type="molecule type" value="Genomic_DNA"/>
</dbReference>
<evidence type="ECO:0000313" key="1">
    <source>
        <dbReference type="EMBL" id="KAK0471295.1"/>
    </source>
</evidence>
<accession>A0AA39NSZ2</accession>
<organism evidence="1 2">
    <name type="scientific">Armillaria novae-zelandiae</name>
    <dbReference type="NCBI Taxonomy" id="153914"/>
    <lineage>
        <taxon>Eukaryota</taxon>
        <taxon>Fungi</taxon>
        <taxon>Dikarya</taxon>
        <taxon>Basidiomycota</taxon>
        <taxon>Agaricomycotina</taxon>
        <taxon>Agaricomycetes</taxon>
        <taxon>Agaricomycetidae</taxon>
        <taxon>Agaricales</taxon>
        <taxon>Marasmiineae</taxon>
        <taxon>Physalacriaceae</taxon>
        <taxon>Armillaria</taxon>
    </lineage>
</organism>
<comment type="caution">
    <text evidence="1">The sequence shown here is derived from an EMBL/GenBank/DDBJ whole genome shotgun (WGS) entry which is preliminary data.</text>
</comment>
<proteinExistence type="predicted"/>
<protein>
    <submittedName>
        <fullName evidence="1">Uncharacterized protein</fullName>
    </submittedName>
</protein>
<gene>
    <name evidence="1" type="ORF">IW261DRAFT_1572169</name>
</gene>
<name>A0AA39NSZ2_9AGAR</name>
<keyword evidence="2" id="KW-1185">Reference proteome</keyword>
<sequence>MPAPFSRAFPPTRHPWAPGYTWNAGDICVVYYMEHGRQMVASFQCLVYHISDNSNGPPNSSFWRAAPLR</sequence>
<reference evidence="1" key="1">
    <citation type="submission" date="2023-06" db="EMBL/GenBank/DDBJ databases">
        <authorList>
            <consortium name="Lawrence Berkeley National Laboratory"/>
            <person name="Ahrendt S."/>
            <person name="Sahu N."/>
            <person name="Indic B."/>
            <person name="Wong-Bajracharya J."/>
            <person name="Merenyi Z."/>
            <person name="Ke H.-M."/>
            <person name="Monk M."/>
            <person name="Kocsube S."/>
            <person name="Drula E."/>
            <person name="Lipzen A."/>
            <person name="Balint B."/>
            <person name="Henrissat B."/>
            <person name="Andreopoulos B."/>
            <person name="Martin F.M."/>
            <person name="Harder C.B."/>
            <person name="Rigling D."/>
            <person name="Ford K.L."/>
            <person name="Foster G.D."/>
            <person name="Pangilinan J."/>
            <person name="Papanicolaou A."/>
            <person name="Barry K."/>
            <person name="LaButti K."/>
            <person name="Viragh M."/>
            <person name="Koriabine M."/>
            <person name="Yan M."/>
            <person name="Riley R."/>
            <person name="Champramary S."/>
            <person name="Plett K.L."/>
            <person name="Tsai I.J."/>
            <person name="Slot J."/>
            <person name="Sipos G."/>
            <person name="Plett J."/>
            <person name="Nagy L.G."/>
            <person name="Grigoriev I.V."/>
        </authorList>
    </citation>
    <scope>NUCLEOTIDE SEQUENCE</scope>
    <source>
        <strain evidence="1">ICMP 16352</strain>
    </source>
</reference>
<dbReference type="AlphaFoldDB" id="A0AA39NSZ2"/>
<evidence type="ECO:0000313" key="2">
    <source>
        <dbReference type="Proteomes" id="UP001175227"/>
    </source>
</evidence>